<feature type="transmembrane region" description="Helical" evidence="9">
    <location>
        <begin position="160"/>
        <end position="187"/>
    </location>
</feature>
<keyword evidence="5 9" id="KW-0472">Membrane</keyword>
<evidence type="ECO:0000313" key="12">
    <source>
        <dbReference type="Proteomes" id="UP000005408"/>
    </source>
</evidence>
<keyword evidence="12" id="KW-1185">Reference proteome</keyword>
<keyword evidence="4" id="KW-0297">G-protein coupled receptor</keyword>
<name>A0A8W8N739_MAGGI</name>
<dbReference type="OMA" id="FMYWPFG"/>
<dbReference type="SMART" id="SM01381">
    <property type="entry name" value="7TM_GPCR_Srsx"/>
    <property type="match status" value="1"/>
</dbReference>
<evidence type="ECO:0000256" key="5">
    <source>
        <dbReference type="ARBA" id="ARBA00023136"/>
    </source>
</evidence>
<reference evidence="11" key="1">
    <citation type="submission" date="2022-08" db="UniProtKB">
        <authorList>
            <consortium name="EnsemblMetazoa"/>
        </authorList>
    </citation>
    <scope>IDENTIFICATION</scope>
    <source>
        <strain evidence="11">05x7-T-G4-1.051#20</strain>
    </source>
</reference>
<feature type="transmembrane region" description="Helical" evidence="9">
    <location>
        <begin position="297"/>
        <end position="320"/>
    </location>
</feature>
<feature type="compositionally biased region" description="Polar residues" evidence="8">
    <location>
        <begin position="359"/>
        <end position="372"/>
    </location>
</feature>
<dbReference type="PANTHER" id="PTHR24235:SF29">
    <property type="entry name" value="GH23382P"/>
    <property type="match status" value="1"/>
</dbReference>
<sequence length="372" mass="42278">MNFLSNASLLLQTNISSITNSSKNATTTWENSVDEYCLPETFVTLVLITYLVFFVLSVLGNGTVCIAIGLRFLKPTVTNFFMGSLAACDVLISFIIPFTVLSNLVFMYWPFGAFLCPSISLVQLMTTLLRALTLVAMTCDRYYVLSRPFKGRLLAKQAKLVIVGIWIFSFIVCLPSGIFSEIIYLPHEPGSSGLCVEVWPQDTLRHIYGVVIMVMQYFVPLVLMLATYSHIAVIVWRKKTPGEANRKRDQRRARSKKKMLSMLIMVVLNYLFSWLPYHVITLIGDVNPTIYDSKAVHMLWVVAHLLSFSNGGTNVIIYYWRNRNYRMAFKSIKEMLIKHFSKTHDKHVRVTRGRKPSAPLQNSHLTSTGSMT</sequence>
<keyword evidence="2 9" id="KW-0812">Transmembrane</keyword>
<keyword evidence="7" id="KW-0807">Transducer</keyword>
<dbReference type="Gene3D" id="1.20.1070.10">
    <property type="entry name" value="Rhodopsin 7-helix transmembrane proteins"/>
    <property type="match status" value="1"/>
</dbReference>
<dbReference type="Pfam" id="PF00001">
    <property type="entry name" value="7tm_1"/>
    <property type="match status" value="1"/>
</dbReference>
<feature type="transmembrane region" description="Helical" evidence="9">
    <location>
        <begin position="121"/>
        <end position="139"/>
    </location>
</feature>
<dbReference type="EnsemblMetazoa" id="G413.1">
    <property type="protein sequence ID" value="G413.1:cds"/>
    <property type="gene ID" value="G413"/>
</dbReference>
<proteinExistence type="predicted"/>
<evidence type="ECO:0000256" key="2">
    <source>
        <dbReference type="ARBA" id="ARBA00022692"/>
    </source>
</evidence>
<evidence type="ECO:0000256" key="9">
    <source>
        <dbReference type="SAM" id="Phobius"/>
    </source>
</evidence>
<accession>A0A8W8N739</accession>
<feature type="transmembrane region" description="Helical" evidence="9">
    <location>
        <begin position="45"/>
        <end position="73"/>
    </location>
</feature>
<dbReference type="GO" id="GO:0004930">
    <property type="term" value="F:G protein-coupled receptor activity"/>
    <property type="evidence" value="ECO:0007669"/>
    <property type="project" value="UniProtKB-KW"/>
</dbReference>
<evidence type="ECO:0000256" key="7">
    <source>
        <dbReference type="ARBA" id="ARBA00023224"/>
    </source>
</evidence>
<evidence type="ECO:0000313" key="11">
    <source>
        <dbReference type="EnsemblMetazoa" id="G413.1:cds"/>
    </source>
</evidence>
<feature type="domain" description="G-protein coupled receptors family 1 profile" evidence="10">
    <location>
        <begin position="60"/>
        <end position="318"/>
    </location>
</feature>
<evidence type="ECO:0000259" key="10">
    <source>
        <dbReference type="PROSITE" id="PS50262"/>
    </source>
</evidence>
<dbReference type="PROSITE" id="PS50262">
    <property type="entry name" value="G_PROTEIN_RECEP_F1_2"/>
    <property type="match status" value="1"/>
</dbReference>
<keyword evidence="3 9" id="KW-1133">Transmembrane helix</keyword>
<dbReference type="GO" id="GO:0016020">
    <property type="term" value="C:membrane"/>
    <property type="evidence" value="ECO:0007669"/>
    <property type="project" value="UniProtKB-SubCell"/>
</dbReference>
<comment type="subcellular location">
    <subcellularLocation>
        <location evidence="1">Membrane</location>
        <topology evidence="1">Multi-pass membrane protein</topology>
    </subcellularLocation>
</comment>
<protein>
    <recommendedName>
        <fullName evidence="10">G-protein coupled receptors family 1 profile domain-containing protein</fullName>
    </recommendedName>
</protein>
<dbReference type="InterPro" id="IPR000276">
    <property type="entry name" value="GPCR_Rhodpsn"/>
</dbReference>
<organism evidence="11 12">
    <name type="scientific">Magallana gigas</name>
    <name type="common">Pacific oyster</name>
    <name type="synonym">Crassostrea gigas</name>
    <dbReference type="NCBI Taxonomy" id="29159"/>
    <lineage>
        <taxon>Eukaryota</taxon>
        <taxon>Metazoa</taxon>
        <taxon>Spiralia</taxon>
        <taxon>Lophotrochozoa</taxon>
        <taxon>Mollusca</taxon>
        <taxon>Bivalvia</taxon>
        <taxon>Autobranchia</taxon>
        <taxon>Pteriomorphia</taxon>
        <taxon>Ostreida</taxon>
        <taxon>Ostreoidea</taxon>
        <taxon>Ostreidae</taxon>
        <taxon>Magallana</taxon>
    </lineage>
</organism>
<evidence type="ECO:0000256" key="3">
    <source>
        <dbReference type="ARBA" id="ARBA00022989"/>
    </source>
</evidence>
<feature type="transmembrane region" description="Helical" evidence="9">
    <location>
        <begin position="207"/>
        <end position="236"/>
    </location>
</feature>
<feature type="transmembrane region" description="Helical" evidence="9">
    <location>
        <begin position="85"/>
        <end position="109"/>
    </location>
</feature>
<evidence type="ECO:0000256" key="8">
    <source>
        <dbReference type="SAM" id="MobiDB-lite"/>
    </source>
</evidence>
<evidence type="ECO:0000256" key="6">
    <source>
        <dbReference type="ARBA" id="ARBA00023170"/>
    </source>
</evidence>
<dbReference type="PANTHER" id="PTHR24235">
    <property type="entry name" value="NEUROPEPTIDE Y RECEPTOR"/>
    <property type="match status" value="1"/>
</dbReference>
<evidence type="ECO:0000256" key="4">
    <source>
        <dbReference type="ARBA" id="ARBA00023040"/>
    </source>
</evidence>
<dbReference type="PRINTS" id="PR00237">
    <property type="entry name" value="GPCRRHODOPSN"/>
</dbReference>
<feature type="transmembrane region" description="Helical" evidence="9">
    <location>
        <begin position="257"/>
        <end position="277"/>
    </location>
</feature>
<dbReference type="OrthoDB" id="10053194at2759"/>
<evidence type="ECO:0000256" key="1">
    <source>
        <dbReference type="ARBA" id="ARBA00004141"/>
    </source>
</evidence>
<dbReference type="AlphaFoldDB" id="A0A8W8N739"/>
<dbReference type="InterPro" id="IPR017452">
    <property type="entry name" value="GPCR_Rhodpsn_7TM"/>
</dbReference>
<dbReference type="SUPFAM" id="SSF81321">
    <property type="entry name" value="Family A G protein-coupled receptor-like"/>
    <property type="match status" value="1"/>
</dbReference>
<feature type="region of interest" description="Disordered" evidence="8">
    <location>
        <begin position="352"/>
        <end position="372"/>
    </location>
</feature>
<dbReference type="Proteomes" id="UP000005408">
    <property type="component" value="Unassembled WGS sequence"/>
</dbReference>
<keyword evidence="6" id="KW-0675">Receptor</keyword>